<feature type="domain" description="Non-reducing end beta-L-arabinofuranosidase-like GH127 middle" evidence="2">
    <location>
        <begin position="455"/>
        <end position="536"/>
    </location>
</feature>
<comment type="caution">
    <text evidence="4">The sequence shown here is derived from an EMBL/GenBank/DDBJ whole genome shotgun (WGS) entry which is preliminary data.</text>
</comment>
<dbReference type="PANTHER" id="PTHR43465">
    <property type="entry name" value="DUF1680 DOMAIN PROTEIN (AFU_ORTHOLOGUE AFUA_1G08910)"/>
    <property type="match status" value="1"/>
</dbReference>
<evidence type="ECO:0000259" key="3">
    <source>
        <dbReference type="Pfam" id="PF20737"/>
    </source>
</evidence>
<dbReference type="InterPro" id="IPR049049">
    <property type="entry name" value="Beta-AFase-like_GH127_C"/>
</dbReference>
<name>A0A2B7Y9I0_POLH7</name>
<dbReference type="Pfam" id="PF20736">
    <property type="entry name" value="Glyco_hydro127M"/>
    <property type="match status" value="1"/>
</dbReference>
<dbReference type="OrthoDB" id="654211at2759"/>
<protein>
    <recommendedName>
        <fullName evidence="6">DUF1680 domain-containing protein</fullName>
    </recommendedName>
</protein>
<evidence type="ECO:0000313" key="4">
    <source>
        <dbReference type="EMBL" id="PGH17721.1"/>
    </source>
</evidence>
<feature type="domain" description="Non-reducing end beta-L-arabinofuranosidase-like GH127 C-terminal" evidence="3">
    <location>
        <begin position="560"/>
        <end position="679"/>
    </location>
</feature>
<dbReference type="STRING" id="1447883.A0A2B7Y9I0"/>
<feature type="domain" description="Non-reducing end beta-L-arabinofuranosidase-like GH127 catalytic" evidence="1">
    <location>
        <begin position="17"/>
        <end position="432"/>
    </location>
</feature>
<dbReference type="InterPro" id="IPR049174">
    <property type="entry name" value="Beta-AFase-like"/>
</dbReference>
<reference evidence="4 5" key="1">
    <citation type="submission" date="2017-10" db="EMBL/GenBank/DDBJ databases">
        <title>Comparative genomics in systemic dimorphic fungi from Ajellomycetaceae.</title>
        <authorList>
            <person name="Munoz J.F."/>
            <person name="Mcewen J.G."/>
            <person name="Clay O.K."/>
            <person name="Cuomo C.A."/>
        </authorList>
    </citation>
    <scope>NUCLEOTIDE SEQUENCE [LARGE SCALE GENOMIC DNA]</scope>
    <source>
        <strain evidence="4 5">UAMH7299</strain>
    </source>
</reference>
<dbReference type="InterPro" id="IPR012878">
    <property type="entry name" value="Beta-AFase-like_GH127_cat"/>
</dbReference>
<dbReference type="InterPro" id="IPR008928">
    <property type="entry name" value="6-hairpin_glycosidase_sf"/>
</dbReference>
<proteinExistence type="predicted"/>
<evidence type="ECO:0000313" key="5">
    <source>
        <dbReference type="Proteomes" id="UP000224634"/>
    </source>
</evidence>
<dbReference type="AlphaFoldDB" id="A0A2B7Y9I0"/>
<organism evidence="4 5">
    <name type="scientific">Polytolypa hystricis (strain UAMH7299)</name>
    <dbReference type="NCBI Taxonomy" id="1447883"/>
    <lineage>
        <taxon>Eukaryota</taxon>
        <taxon>Fungi</taxon>
        <taxon>Dikarya</taxon>
        <taxon>Ascomycota</taxon>
        <taxon>Pezizomycotina</taxon>
        <taxon>Eurotiomycetes</taxon>
        <taxon>Eurotiomycetidae</taxon>
        <taxon>Onygenales</taxon>
        <taxon>Onygenales incertae sedis</taxon>
        <taxon>Polytolypa</taxon>
    </lineage>
</organism>
<dbReference type="Proteomes" id="UP000224634">
    <property type="component" value="Unassembled WGS sequence"/>
</dbReference>
<dbReference type="SUPFAM" id="SSF48208">
    <property type="entry name" value="Six-hairpin glycosidases"/>
    <property type="match status" value="1"/>
</dbReference>
<gene>
    <name evidence="4" type="ORF">AJ80_04729</name>
</gene>
<evidence type="ECO:0000259" key="1">
    <source>
        <dbReference type="Pfam" id="PF07944"/>
    </source>
</evidence>
<dbReference type="GO" id="GO:0005975">
    <property type="term" value="P:carbohydrate metabolic process"/>
    <property type="evidence" value="ECO:0007669"/>
    <property type="project" value="InterPro"/>
</dbReference>
<dbReference type="Pfam" id="PF20737">
    <property type="entry name" value="Glyco_hydro127C"/>
    <property type="match status" value="1"/>
</dbReference>
<sequence length="684" mass="78062">MTNPQSTFRNTSFHGPSILATRRKTIARTTIKTQLDQFRQTGTYSCFELKWHPTYEDKNFLWPVPLHLFWDSDLAKWIEGACYFLASEHDEEIDAAVKYMVETIRSAQGEDGYLNLHHTVVDPKGRWSNLRDLHELYNCGHLIEAALAHKDHYKNDLLLEPIEKYVRLIRKVFGPGEDQLHGFPGHPEIELALVRLYKATGNQDAYDLAQYFVEERGNPTGQEGKHYHDWEAEKRGDSAWLRPNHYSEARAHWYCQAHVPLLEQTTIEGHSVRALYLLTAVADLLAVEKSGQHAFAKSDQWLATVKRLWDNMVDRKMYVTGGVGAIKQWEGFGGDYFLPQGTDEGGCYAETCASIAVMFLAERMLELELDGRYGDMMELCLYNSVMTGMSLDGKSFTYVNQLASSDKDKSGRESWFWCACCPPNFSRLFGSLGGYLWHYGSNGNGTTTDDVEAFINVHLYTTAKLTFQVSDAASIEFEQKTNWPWEGNILFQMKNPAQIKTTIRLRIPAWAKGKKFTLTPSSPSSPMPIENGYITLDPAYVAANPAFSLQIHGFEPRYIEPHPYTNQRTLTLARGPIIYCVEDADNTWETNHFKDVVIKRDSAVREEQRPDDGGYVALHSTCWKRSLEDWETTTTVQKAGVEPGREVGTEEMRLEDEREIVFVPYYYRANRGGKGHMRVGLLRG</sequence>
<dbReference type="InterPro" id="IPR049046">
    <property type="entry name" value="Beta-AFase-like_GH127_middle"/>
</dbReference>
<evidence type="ECO:0008006" key="6">
    <source>
        <dbReference type="Google" id="ProtNLM"/>
    </source>
</evidence>
<evidence type="ECO:0000259" key="2">
    <source>
        <dbReference type="Pfam" id="PF20736"/>
    </source>
</evidence>
<dbReference type="PANTHER" id="PTHR43465:SF2">
    <property type="entry name" value="DUF1680 DOMAIN PROTEIN (AFU_ORTHOLOGUE AFUA_1G08910)"/>
    <property type="match status" value="1"/>
</dbReference>
<dbReference type="EMBL" id="PDNA01000062">
    <property type="protein sequence ID" value="PGH17721.1"/>
    <property type="molecule type" value="Genomic_DNA"/>
</dbReference>
<accession>A0A2B7Y9I0</accession>
<dbReference type="Pfam" id="PF07944">
    <property type="entry name" value="Beta-AFase-like_GH127_cat"/>
    <property type="match status" value="1"/>
</dbReference>
<keyword evidence="5" id="KW-1185">Reference proteome</keyword>